<dbReference type="InterPro" id="IPR036771">
    <property type="entry name" value="ATPsynth_dsu/esu_N"/>
</dbReference>
<sequence>MAESVRFELVSPEKLLLAVDAEMVVVPGEAGDFGVLPGHSPLISTIRNGVIEVTVNGVVTERIFVAGGFAEVANDKLTVLAEEATPVSKLDRAKVEAALKDAREDFEDAKDDHAKAKANAQVEKYTAMLEAAA</sequence>
<dbReference type="Pfam" id="PF02823">
    <property type="entry name" value="ATP-synt_DE_N"/>
    <property type="match status" value="1"/>
</dbReference>
<dbReference type="GO" id="GO:0005524">
    <property type="term" value="F:ATP binding"/>
    <property type="evidence" value="ECO:0007669"/>
    <property type="project" value="UniProtKB-UniRule"/>
</dbReference>
<evidence type="ECO:0000259" key="13">
    <source>
        <dbReference type="Pfam" id="PF02823"/>
    </source>
</evidence>
<dbReference type="SUPFAM" id="SSF51344">
    <property type="entry name" value="Epsilon subunit of F1F0-ATP synthase N-terminal domain"/>
    <property type="match status" value="1"/>
</dbReference>
<feature type="coiled-coil region" evidence="12">
    <location>
        <begin position="92"/>
        <end position="119"/>
    </location>
</feature>
<reference evidence="14 15" key="1">
    <citation type="submission" date="2019-07" db="EMBL/GenBank/DDBJ databases">
        <title>Genome sequencing for Ferrovibrio sp. K5.</title>
        <authorList>
            <person name="Park S.-J."/>
        </authorList>
    </citation>
    <scope>NUCLEOTIDE SEQUENCE [LARGE SCALE GENOMIC DNA]</scope>
    <source>
        <strain evidence="14 15">K5</strain>
    </source>
</reference>
<accession>A0A516GXG9</accession>
<dbReference type="GO" id="GO:0005886">
    <property type="term" value="C:plasma membrane"/>
    <property type="evidence" value="ECO:0007669"/>
    <property type="project" value="UniProtKB-SubCell"/>
</dbReference>
<evidence type="ECO:0000256" key="9">
    <source>
        <dbReference type="ARBA" id="ARBA00023310"/>
    </source>
</evidence>
<proteinExistence type="inferred from homology"/>
<dbReference type="GO" id="GO:0012505">
    <property type="term" value="C:endomembrane system"/>
    <property type="evidence" value="ECO:0007669"/>
    <property type="project" value="UniProtKB-SubCell"/>
</dbReference>
<protein>
    <recommendedName>
        <fullName evidence="10">ATP synthase epsilon chain</fullName>
    </recommendedName>
    <alternativeName>
        <fullName evidence="10">ATP synthase F1 sector epsilon subunit</fullName>
    </alternativeName>
    <alternativeName>
        <fullName evidence="10">F-ATPase epsilon subunit</fullName>
    </alternativeName>
</protein>
<evidence type="ECO:0000256" key="8">
    <source>
        <dbReference type="ARBA" id="ARBA00023196"/>
    </source>
</evidence>
<evidence type="ECO:0000256" key="10">
    <source>
        <dbReference type="HAMAP-Rule" id="MF_00530"/>
    </source>
</evidence>
<comment type="subunit">
    <text evidence="10 11">F-type ATPases have 2 components, CF(1) - the catalytic core - and CF(0) - the membrane proton channel. CF(1) has five subunits: alpha(3), beta(3), gamma(1), delta(1), epsilon(1). CF(0) has three main subunits: a, b and c.</text>
</comment>
<dbReference type="GO" id="GO:0046933">
    <property type="term" value="F:proton-transporting ATP synthase activity, rotational mechanism"/>
    <property type="evidence" value="ECO:0007669"/>
    <property type="project" value="UniProtKB-UniRule"/>
</dbReference>
<evidence type="ECO:0000256" key="5">
    <source>
        <dbReference type="ARBA" id="ARBA00022781"/>
    </source>
</evidence>
<dbReference type="CDD" id="cd12152">
    <property type="entry name" value="F1-ATPase_delta"/>
    <property type="match status" value="1"/>
</dbReference>
<dbReference type="OrthoDB" id="9799969at2"/>
<dbReference type="InterPro" id="IPR001469">
    <property type="entry name" value="ATP_synth_F1_dsu/esu"/>
</dbReference>
<evidence type="ECO:0000256" key="7">
    <source>
        <dbReference type="ARBA" id="ARBA00023136"/>
    </source>
</evidence>
<dbReference type="NCBIfam" id="NF001851">
    <property type="entry name" value="PRK00571.2-4"/>
    <property type="match status" value="1"/>
</dbReference>
<evidence type="ECO:0000313" key="15">
    <source>
        <dbReference type="Proteomes" id="UP000317496"/>
    </source>
</evidence>
<dbReference type="Proteomes" id="UP000317496">
    <property type="component" value="Chromosome"/>
</dbReference>
<dbReference type="RefSeq" id="WP_144067212.1">
    <property type="nucleotide sequence ID" value="NZ_CP041636.1"/>
</dbReference>
<keyword evidence="10" id="KW-1003">Cell membrane</keyword>
<dbReference type="HAMAP" id="MF_00530">
    <property type="entry name" value="ATP_synth_epsil_bac"/>
    <property type="match status" value="1"/>
</dbReference>
<gene>
    <name evidence="10" type="primary">atpC</name>
    <name evidence="14" type="ORF">FNB15_02580</name>
</gene>
<feature type="domain" description="ATP synthase F1 complex delta/epsilon subunit N-terminal" evidence="13">
    <location>
        <begin position="6"/>
        <end position="84"/>
    </location>
</feature>
<evidence type="ECO:0000256" key="1">
    <source>
        <dbReference type="ARBA" id="ARBA00003543"/>
    </source>
</evidence>
<keyword evidence="5 10" id="KW-0375">Hydrogen ion transport</keyword>
<comment type="similarity">
    <text evidence="3 10 11">Belongs to the ATPase epsilon chain family.</text>
</comment>
<dbReference type="Gene3D" id="2.60.15.10">
    <property type="entry name" value="F0F1 ATP synthase delta/epsilon subunit, N-terminal"/>
    <property type="match status" value="1"/>
</dbReference>
<organism evidence="14 15">
    <name type="scientific">Ferrovibrio terrae</name>
    <dbReference type="NCBI Taxonomy" id="2594003"/>
    <lineage>
        <taxon>Bacteria</taxon>
        <taxon>Pseudomonadati</taxon>
        <taxon>Pseudomonadota</taxon>
        <taxon>Alphaproteobacteria</taxon>
        <taxon>Rhodospirillales</taxon>
        <taxon>Rhodospirillaceae</taxon>
        <taxon>Ferrovibrio</taxon>
    </lineage>
</organism>
<keyword evidence="4 10" id="KW-0813">Transport</keyword>
<evidence type="ECO:0000256" key="4">
    <source>
        <dbReference type="ARBA" id="ARBA00022448"/>
    </source>
</evidence>
<keyword evidence="6 10" id="KW-0406">Ion transport</keyword>
<evidence type="ECO:0000256" key="12">
    <source>
        <dbReference type="SAM" id="Coils"/>
    </source>
</evidence>
<evidence type="ECO:0000313" key="14">
    <source>
        <dbReference type="EMBL" id="QDO96231.1"/>
    </source>
</evidence>
<comment type="subcellular location">
    <subcellularLocation>
        <location evidence="10">Cell membrane</location>
        <topology evidence="10">Peripheral membrane protein</topology>
    </subcellularLocation>
    <subcellularLocation>
        <location evidence="2">Endomembrane system</location>
        <topology evidence="2">Peripheral membrane protein</topology>
    </subcellularLocation>
</comment>
<dbReference type="EMBL" id="CP041636">
    <property type="protein sequence ID" value="QDO96231.1"/>
    <property type="molecule type" value="Genomic_DNA"/>
</dbReference>
<keyword evidence="7 10" id="KW-0472">Membrane</keyword>
<keyword evidence="9 10" id="KW-0066">ATP synthesis</keyword>
<keyword evidence="8 10" id="KW-0139">CF(1)</keyword>
<dbReference type="NCBIfam" id="TIGR01216">
    <property type="entry name" value="ATP_synt_epsi"/>
    <property type="match status" value="1"/>
</dbReference>
<comment type="function">
    <text evidence="1 10">Produces ATP from ADP in the presence of a proton gradient across the membrane.</text>
</comment>
<keyword evidence="15" id="KW-1185">Reference proteome</keyword>
<dbReference type="InterPro" id="IPR020546">
    <property type="entry name" value="ATP_synth_F1_dsu/esu_N"/>
</dbReference>
<dbReference type="KEGG" id="fer:FNB15_02580"/>
<dbReference type="PANTHER" id="PTHR13822:SF10">
    <property type="entry name" value="ATP SYNTHASE EPSILON CHAIN, CHLOROPLASTIC"/>
    <property type="match status" value="1"/>
</dbReference>
<dbReference type="GO" id="GO:0045259">
    <property type="term" value="C:proton-transporting ATP synthase complex"/>
    <property type="evidence" value="ECO:0007669"/>
    <property type="project" value="UniProtKB-KW"/>
</dbReference>
<name>A0A516GXG9_9PROT</name>
<evidence type="ECO:0000256" key="2">
    <source>
        <dbReference type="ARBA" id="ARBA00004184"/>
    </source>
</evidence>
<evidence type="ECO:0000256" key="11">
    <source>
        <dbReference type="RuleBase" id="RU003656"/>
    </source>
</evidence>
<dbReference type="PANTHER" id="PTHR13822">
    <property type="entry name" value="ATP SYNTHASE DELTA/EPSILON CHAIN"/>
    <property type="match status" value="1"/>
</dbReference>
<evidence type="ECO:0000256" key="6">
    <source>
        <dbReference type="ARBA" id="ARBA00023065"/>
    </source>
</evidence>
<keyword evidence="12" id="KW-0175">Coiled coil</keyword>
<dbReference type="AlphaFoldDB" id="A0A516GXG9"/>
<evidence type="ECO:0000256" key="3">
    <source>
        <dbReference type="ARBA" id="ARBA00005712"/>
    </source>
</evidence>